<dbReference type="RefSeq" id="XP_060383525.1">
    <property type="nucleotide sequence ID" value="XM_060521856.1"/>
</dbReference>
<proteinExistence type="predicted"/>
<gene>
    <name evidence="1" type="ORF">CTAM01_05826</name>
</gene>
<name>A0ABQ9RDN0_9PEZI</name>
<evidence type="ECO:0000313" key="1">
    <source>
        <dbReference type="EMBL" id="KAK1501602.1"/>
    </source>
</evidence>
<keyword evidence="2" id="KW-1185">Reference proteome</keyword>
<sequence length="147" mass="16589">MRQASFTVGRALPAILRQRHAVSKVDISRLLSRVIHFVPTFLHGSRFLCRFVPFSPRTAAGRTTLTTRTITFRGRPLASYSLSLRVLSYAISTYSISLPIHRPLLSPTSLPRDSDLHFDPQLMATASHRKKARSAFFQGHNTSLLMR</sequence>
<organism evidence="1 2">
    <name type="scientific">Colletotrichum tamarilloi</name>
    <dbReference type="NCBI Taxonomy" id="1209934"/>
    <lineage>
        <taxon>Eukaryota</taxon>
        <taxon>Fungi</taxon>
        <taxon>Dikarya</taxon>
        <taxon>Ascomycota</taxon>
        <taxon>Pezizomycotina</taxon>
        <taxon>Sordariomycetes</taxon>
        <taxon>Hypocreomycetidae</taxon>
        <taxon>Glomerellales</taxon>
        <taxon>Glomerellaceae</taxon>
        <taxon>Colletotrichum</taxon>
        <taxon>Colletotrichum acutatum species complex</taxon>
    </lineage>
</organism>
<evidence type="ECO:0000313" key="2">
    <source>
        <dbReference type="Proteomes" id="UP001227543"/>
    </source>
</evidence>
<dbReference type="Proteomes" id="UP001227543">
    <property type="component" value="Unassembled WGS sequence"/>
</dbReference>
<reference evidence="1 2" key="1">
    <citation type="submission" date="2016-10" db="EMBL/GenBank/DDBJ databases">
        <title>The genome sequence of Colletotrichum fioriniae PJ7.</title>
        <authorList>
            <person name="Baroncelli R."/>
        </authorList>
    </citation>
    <scope>NUCLEOTIDE SEQUENCE [LARGE SCALE GENOMIC DNA]</scope>
    <source>
        <strain evidence="1 2">Tom-12</strain>
    </source>
</reference>
<comment type="caution">
    <text evidence="1">The sequence shown here is derived from an EMBL/GenBank/DDBJ whole genome shotgun (WGS) entry which is preliminary data.</text>
</comment>
<protein>
    <submittedName>
        <fullName evidence="1">Uncharacterized protein</fullName>
    </submittedName>
</protein>
<dbReference type="GeneID" id="85406094"/>
<accession>A0ABQ9RDN0</accession>
<dbReference type="EMBL" id="MLFU01000015">
    <property type="protein sequence ID" value="KAK1501602.1"/>
    <property type="molecule type" value="Genomic_DNA"/>
</dbReference>